<proteinExistence type="predicted"/>
<protein>
    <submittedName>
        <fullName evidence="1">Uncharacterized protein</fullName>
    </submittedName>
</protein>
<reference evidence="1" key="1">
    <citation type="submission" date="2018-02" db="EMBL/GenBank/DDBJ databases">
        <title>Rhizophora mucronata_Transcriptome.</title>
        <authorList>
            <person name="Meera S.P."/>
            <person name="Sreeshan A."/>
            <person name="Augustine A."/>
        </authorList>
    </citation>
    <scope>NUCLEOTIDE SEQUENCE</scope>
    <source>
        <tissue evidence="1">Leaf</tissue>
    </source>
</reference>
<sequence length="21" mass="2456">MAKMQEKASLSFNKLKITQMQ</sequence>
<accession>A0A2P2Q5T5</accession>
<dbReference type="AlphaFoldDB" id="A0A2P2Q5T5"/>
<organism evidence="1">
    <name type="scientific">Rhizophora mucronata</name>
    <name type="common">Asiatic mangrove</name>
    <dbReference type="NCBI Taxonomy" id="61149"/>
    <lineage>
        <taxon>Eukaryota</taxon>
        <taxon>Viridiplantae</taxon>
        <taxon>Streptophyta</taxon>
        <taxon>Embryophyta</taxon>
        <taxon>Tracheophyta</taxon>
        <taxon>Spermatophyta</taxon>
        <taxon>Magnoliopsida</taxon>
        <taxon>eudicotyledons</taxon>
        <taxon>Gunneridae</taxon>
        <taxon>Pentapetalae</taxon>
        <taxon>rosids</taxon>
        <taxon>fabids</taxon>
        <taxon>Malpighiales</taxon>
        <taxon>Rhizophoraceae</taxon>
        <taxon>Rhizophora</taxon>
    </lineage>
</organism>
<name>A0A2P2Q5T5_RHIMU</name>
<dbReference type="EMBL" id="GGEC01081806">
    <property type="protein sequence ID" value="MBX62290.1"/>
    <property type="molecule type" value="Transcribed_RNA"/>
</dbReference>
<evidence type="ECO:0000313" key="1">
    <source>
        <dbReference type="EMBL" id="MBX62290.1"/>
    </source>
</evidence>